<dbReference type="Gene3D" id="2.60.40.10">
    <property type="entry name" value="Immunoglobulins"/>
    <property type="match status" value="2"/>
</dbReference>
<feature type="non-terminal residue" evidence="7">
    <location>
        <position position="185"/>
    </location>
</feature>
<feature type="non-terminal residue" evidence="7">
    <location>
        <position position="1"/>
    </location>
</feature>
<dbReference type="InterPro" id="IPR003598">
    <property type="entry name" value="Ig_sub2"/>
</dbReference>
<feature type="domain" description="Ig-like" evidence="6">
    <location>
        <begin position="3"/>
        <end position="86"/>
    </location>
</feature>
<evidence type="ECO:0000256" key="5">
    <source>
        <dbReference type="ARBA" id="ARBA00023319"/>
    </source>
</evidence>
<dbReference type="OrthoDB" id="9808644at2759"/>
<dbReference type="InterPro" id="IPR013783">
    <property type="entry name" value="Ig-like_fold"/>
</dbReference>
<keyword evidence="1" id="KW-0732">Signal</keyword>
<dbReference type="SMART" id="SM00409">
    <property type="entry name" value="IG"/>
    <property type="match status" value="2"/>
</dbReference>
<feature type="domain" description="Ig-like" evidence="6">
    <location>
        <begin position="95"/>
        <end position="163"/>
    </location>
</feature>
<dbReference type="PANTHER" id="PTHR11738">
    <property type="entry name" value="MHC CLASS I NK CELL RECEPTOR"/>
    <property type="match status" value="1"/>
</dbReference>
<dbReference type="SUPFAM" id="SSF48726">
    <property type="entry name" value="Immunoglobulin"/>
    <property type="match status" value="2"/>
</dbReference>
<dbReference type="SMART" id="SM00408">
    <property type="entry name" value="IGc2"/>
    <property type="match status" value="2"/>
</dbReference>
<keyword evidence="8" id="KW-1185">Reference proteome</keyword>
<dbReference type="GO" id="GO:0002764">
    <property type="term" value="P:immune response-regulating signaling pathway"/>
    <property type="evidence" value="ECO:0007669"/>
    <property type="project" value="TreeGrafter"/>
</dbReference>
<dbReference type="PROSITE" id="PS50835">
    <property type="entry name" value="IG_LIKE"/>
    <property type="match status" value="2"/>
</dbReference>
<keyword evidence="4" id="KW-0325">Glycoprotein</keyword>
<dbReference type="FunFam" id="2.60.40.10:FF:000049">
    <property type="entry name" value="Leukocyte immunoglobulin-like receptor subfamily B member 1"/>
    <property type="match status" value="1"/>
</dbReference>
<evidence type="ECO:0000256" key="1">
    <source>
        <dbReference type="ARBA" id="ARBA00022729"/>
    </source>
</evidence>
<comment type="caution">
    <text evidence="7">The sequence shown here is derived from an EMBL/GenBank/DDBJ whole genome shotgun (WGS) entry which is preliminary data.</text>
</comment>
<keyword evidence="3" id="KW-1015">Disulfide bond</keyword>
<dbReference type="InterPro" id="IPR050412">
    <property type="entry name" value="Ig-like_Receptors_ImmuneReg"/>
</dbReference>
<name>A0A7L1H1K9_9PICI</name>
<dbReference type="InterPro" id="IPR036179">
    <property type="entry name" value="Ig-like_dom_sf"/>
</dbReference>
<gene>
    <name evidence="7" type="primary">Igsf1</name>
    <name evidence="7" type="ORF">INDMAC_R14116</name>
</gene>
<accession>A0A7L1H1K9</accession>
<dbReference type="FunFam" id="2.60.40.10:FF:000033">
    <property type="entry name" value="Killer cell immunoglobulin-like receptor"/>
    <property type="match status" value="1"/>
</dbReference>
<dbReference type="AlphaFoldDB" id="A0A7L1H1K9"/>
<sequence length="185" mass="19736">GAPTISIFLKPPGVISPGGSTTICCSCQCATGRFVLSKDGHQLRALELRGGRAEFSISNATQGDAGAYSCHYQAGGTVLAHSEVLHVMVQDLPLPRPVLRLLPGREVIAGSAVTLRCTTAHPAARCLLYLQGQPAALVVLSKQEEDFNISHVQEADGGHYSCQCFSQDAFFRWSTASEPLELVVR</sequence>
<keyword evidence="5" id="KW-0393">Immunoglobulin domain</keyword>
<evidence type="ECO:0000259" key="6">
    <source>
        <dbReference type="PROSITE" id="PS50835"/>
    </source>
</evidence>
<evidence type="ECO:0000313" key="8">
    <source>
        <dbReference type="Proteomes" id="UP000557230"/>
    </source>
</evidence>
<evidence type="ECO:0000313" key="7">
    <source>
        <dbReference type="EMBL" id="NXN20123.1"/>
    </source>
</evidence>
<protein>
    <submittedName>
        <fullName evidence="7">IGSF1 protein</fullName>
    </submittedName>
</protein>
<dbReference type="PANTHER" id="PTHR11738:SF186">
    <property type="entry name" value="OSTEOCLAST-ASSOCIATED IMMUNOGLOBULIN-LIKE RECEPTOR"/>
    <property type="match status" value="1"/>
</dbReference>
<dbReference type="InterPro" id="IPR007110">
    <property type="entry name" value="Ig-like_dom"/>
</dbReference>
<dbReference type="InterPro" id="IPR003599">
    <property type="entry name" value="Ig_sub"/>
</dbReference>
<evidence type="ECO:0000256" key="2">
    <source>
        <dbReference type="ARBA" id="ARBA00022737"/>
    </source>
</evidence>
<keyword evidence="2" id="KW-0677">Repeat</keyword>
<organism evidence="7 8">
    <name type="scientific">Indicator maculatus</name>
    <name type="common">spotted honeyguide</name>
    <dbReference type="NCBI Taxonomy" id="545262"/>
    <lineage>
        <taxon>Eukaryota</taxon>
        <taxon>Metazoa</taxon>
        <taxon>Chordata</taxon>
        <taxon>Craniata</taxon>
        <taxon>Vertebrata</taxon>
        <taxon>Euteleostomi</taxon>
        <taxon>Archelosauria</taxon>
        <taxon>Archosauria</taxon>
        <taxon>Dinosauria</taxon>
        <taxon>Saurischia</taxon>
        <taxon>Theropoda</taxon>
        <taxon>Coelurosauria</taxon>
        <taxon>Aves</taxon>
        <taxon>Neognathae</taxon>
        <taxon>Neoaves</taxon>
        <taxon>Telluraves</taxon>
        <taxon>Coraciimorphae</taxon>
        <taxon>Piciformes</taxon>
        <taxon>Indicatoridae</taxon>
        <taxon>Indicator</taxon>
    </lineage>
</organism>
<dbReference type="Proteomes" id="UP000557230">
    <property type="component" value="Unassembled WGS sequence"/>
</dbReference>
<proteinExistence type="predicted"/>
<evidence type="ECO:0000256" key="4">
    <source>
        <dbReference type="ARBA" id="ARBA00023180"/>
    </source>
</evidence>
<dbReference type="EMBL" id="VXBD01016007">
    <property type="protein sequence ID" value="NXN20123.1"/>
    <property type="molecule type" value="Genomic_DNA"/>
</dbReference>
<evidence type="ECO:0000256" key="3">
    <source>
        <dbReference type="ARBA" id="ARBA00023157"/>
    </source>
</evidence>
<reference evidence="7 8" key="1">
    <citation type="submission" date="2019-09" db="EMBL/GenBank/DDBJ databases">
        <title>Bird 10,000 Genomes (B10K) Project - Family phase.</title>
        <authorList>
            <person name="Zhang G."/>
        </authorList>
    </citation>
    <scope>NUCLEOTIDE SEQUENCE [LARGE SCALE GENOMIC DNA]</scope>
    <source>
        <strain evidence="7">B10K-DU-001-78</strain>
        <tissue evidence="7">Muscle</tissue>
    </source>
</reference>